<sequence length="72" mass="8177">MAQVLIRQLDDNIVDALKRRAKAGGRSLEAELREILREAASDPWEELLRIREALSGRSYSDSSELAREAPRK</sequence>
<dbReference type="Gene3D" id="1.10.1220.10">
    <property type="entry name" value="Met repressor-like"/>
    <property type="match status" value="1"/>
</dbReference>
<dbReference type="Pfam" id="PF22513">
    <property type="entry name" value="FitA-like_RHH"/>
    <property type="match status" value="1"/>
</dbReference>
<dbReference type="EMBL" id="CP007139">
    <property type="protein sequence ID" value="AIE87355.1"/>
    <property type="molecule type" value="Genomic_DNA"/>
</dbReference>
<dbReference type="GO" id="GO:0006355">
    <property type="term" value="P:regulation of DNA-templated transcription"/>
    <property type="evidence" value="ECO:0007669"/>
    <property type="project" value="InterPro"/>
</dbReference>
<keyword evidence="3" id="KW-1185">Reference proteome</keyword>
<dbReference type="AlphaFoldDB" id="A0A068NX40"/>
<dbReference type="SUPFAM" id="SSF47598">
    <property type="entry name" value="Ribbon-helix-helix"/>
    <property type="match status" value="1"/>
</dbReference>
<feature type="domain" description="Antitoxin FitA-like ribbon-helix-helix" evidence="1">
    <location>
        <begin position="2"/>
        <end position="40"/>
    </location>
</feature>
<dbReference type="HOGENOM" id="CLU_2716502_0_0_0"/>
<dbReference type="OrthoDB" id="2389872at2"/>
<protein>
    <recommendedName>
        <fullName evidence="1">Antitoxin FitA-like ribbon-helix-helix domain-containing protein</fullName>
    </recommendedName>
</protein>
<dbReference type="InterPro" id="IPR013321">
    <property type="entry name" value="Arc_rbn_hlx_hlx"/>
</dbReference>
<proteinExistence type="predicted"/>
<reference evidence="2 3" key="1">
    <citation type="journal article" date="2014" name="PLoS ONE">
        <title>The first complete genome sequence of the class fimbriimonadia in the phylum armatimonadetes.</title>
        <authorList>
            <person name="Hu Z.Y."/>
            <person name="Wang Y.Z."/>
            <person name="Im W.T."/>
            <person name="Wang S.Y."/>
            <person name="Zhao G.P."/>
            <person name="Zheng H.J."/>
            <person name="Quan Z.X."/>
        </authorList>
    </citation>
    <scope>NUCLEOTIDE SEQUENCE [LARGE SCALE GENOMIC DNA]</scope>
    <source>
        <strain evidence="2">Gsoil 348</strain>
    </source>
</reference>
<name>A0A068NX40_FIMGI</name>
<dbReference type="InterPro" id="IPR053853">
    <property type="entry name" value="FitA-like_RHH"/>
</dbReference>
<dbReference type="Proteomes" id="UP000027982">
    <property type="component" value="Chromosome"/>
</dbReference>
<accession>A0A068NX40</accession>
<dbReference type="KEGG" id="fgi:OP10G_3987"/>
<dbReference type="RefSeq" id="WP_025228742.1">
    <property type="nucleotide sequence ID" value="NZ_CP007139.1"/>
</dbReference>
<gene>
    <name evidence="2" type="ORF">OP10G_3987</name>
</gene>
<evidence type="ECO:0000313" key="2">
    <source>
        <dbReference type="EMBL" id="AIE87355.1"/>
    </source>
</evidence>
<organism evidence="2 3">
    <name type="scientific">Fimbriimonas ginsengisoli Gsoil 348</name>
    <dbReference type="NCBI Taxonomy" id="661478"/>
    <lineage>
        <taxon>Bacteria</taxon>
        <taxon>Bacillati</taxon>
        <taxon>Armatimonadota</taxon>
        <taxon>Fimbriimonadia</taxon>
        <taxon>Fimbriimonadales</taxon>
        <taxon>Fimbriimonadaceae</taxon>
        <taxon>Fimbriimonas</taxon>
    </lineage>
</organism>
<dbReference type="STRING" id="661478.OP10G_3987"/>
<evidence type="ECO:0000259" key="1">
    <source>
        <dbReference type="Pfam" id="PF22513"/>
    </source>
</evidence>
<dbReference type="eggNOG" id="ENOG5033FS0">
    <property type="taxonomic scope" value="Bacteria"/>
</dbReference>
<evidence type="ECO:0000313" key="3">
    <source>
        <dbReference type="Proteomes" id="UP000027982"/>
    </source>
</evidence>
<dbReference type="InterPro" id="IPR010985">
    <property type="entry name" value="Ribbon_hlx_hlx"/>
</dbReference>